<organism evidence="1">
    <name type="scientific">Sus scrofa</name>
    <name type="common">Pig</name>
    <dbReference type="NCBI Taxonomy" id="9823"/>
    <lineage>
        <taxon>Eukaryota</taxon>
        <taxon>Metazoa</taxon>
        <taxon>Chordata</taxon>
        <taxon>Craniata</taxon>
        <taxon>Vertebrata</taxon>
        <taxon>Euteleostomi</taxon>
        <taxon>Mammalia</taxon>
        <taxon>Eutheria</taxon>
        <taxon>Laurasiatheria</taxon>
        <taxon>Artiodactyla</taxon>
        <taxon>Suina</taxon>
        <taxon>Suidae</taxon>
        <taxon>Sus</taxon>
    </lineage>
</organism>
<dbReference type="GO" id="GO:0003964">
    <property type="term" value="F:RNA-directed DNA polymerase activity"/>
    <property type="evidence" value="ECO:0007669"/>
    <property type="project" value="UniProtKB-KW"/>
</dbReference>
<proteinExistence type="predicted"/>
<accession>Q5I1Y3</accession>
<evidence type="ECO:0000313" key="1">
    <source>
        <dbReference type="EMBL" id="AAW48100.1"/>
    </source>
</evidence>
<dbReference type="EMBL" id="AY864927">
    <property type="protein sequence ID" value="AAW48100.1"/>
    <property type="molecule type" value="Genomic_DNA"/>
</dbReference>
<reference evidence="1" key="2">
    <citation type="journal article" date="2005" name="Anim. Genet.">
        <title>Mapping TERT to chromosome 16 in swine.</title>
        <authorList>
            <person name="Zhao D.S."/>
            <person name="Zhao Y.H."/>
            <person name="Li N."/>
        </authorList>
    </citation>
    <scope>NUCLEOTIDE SEQUENCE</scope>
</reference>
<name>Q5I1Y3_PIG</name>
<dbReference type="AlphaFoldDB" id="Q5I1Y3"/>
<keyword evidence="1" id="KW-0695">RNA-directed DNA polymerase</keyword>
<feature type="non-terminal residue" evidence="1">
    <location>
        <position position="73"/>
    </location>
</feature>
<keyword evidence="1" id="KW-0548">Nucleotidyltransferase</keyword>
<protein>
    <submittedName>
        <fullName evidence="1">Telomerase reverse transcriptase</fullName>
    </submittedName>
</protein>
<sequence>MPHATPVQGRALPAPGPLQGRCCRWPPSCGAWALRAGGLFGAGTRRPTARWWRSAWCACPGTRSRLLPPRPSA</sequence>
<keyword evidence="1" id="KW-0808">Transferase</keyword>
<gene>
    <name evidence="1" type="primary">TERT</name>
</gene>
<reference evidence="1" key="1">
    <citation type="submission" date="2004-12" db="EMBL/GenBank/DDBJ databases">
        <authorList>
            <person name="Zhao D."/>
            <person name="Zhao Y."/>
            <person name="Li N."/>
        </authorList>
    </citation>
    <scope>NUCLEOTIDE SEQUENCE</scope>
</reference>